<dbReference type="Pfam" id="PF13499">
    <property type="entry name" value="EF-hand_7"/>
    <property type="match status" value="1"/>
</dbReference>
<dbReference type="AlphaFoldDB" id="A0A427XZQ2"/>
<dbReference type="InterPro" id="IPR018247">
    <property type="entry name" value="EF_Hand_1_Ca_BS"/>
</dbReference>
<dbReference type="GO" id="GO:0005793">
    <property type="term" value="C:endoplasmic reticulum-Golgi intermediate compartment"/>
    <property type="evidence" value="ECO:0007669"/>
    <property type="project" value="TreeGrafter"/>
</dbReference>
<dbReference type="OrthoDB" id="289247at2759"/>
<gene>
    <name evidence="6" type="ORF">EHS24_005878</name>
</gene>
<feature type="compositionally biased region" description="Basic and acidic residues" evidence="3">
    <location>
        <begin position="199"/>
        <end position="217"/>
    </location>
</feature>
<dbReference type="Gene3D" id="1.10.238.10">
    <property type="entry name" value="EF-hand"/>
    <property type="match status" value="1"/>
</dbReference>
<feature type="domain" description="EF-hand" evidence="5">
    <location>
        <begin position="92"/>
        <end position="127"/>
    </location>
</feature>
<feature type="chain" id="PRO_5019164776" description="EF-hand domain-containing protein" evidence="4">
    <location>
        <begin position="20"/>
        <end position="333"/>
    </location>
</feature>
<keyword evidence="7" id="KW-1185">Reference proteome</keyword>
<dbReference type="InterPro" id="IPR040250">
    <property type="entry name" value="Nucleobindin"/>
</dbReference>
<organism evidence="6 7">
    <name type="scientific">Apiotrichum porosum</name>
    <dbReference type="NCBI Taxonomy" id="105984"/>
    <lineage>
        <taxon>Eukaryota</taxon>
        <taxon>Fungi</taxon>
        <taxon>Dikarya</taxon>
        <taxon>Basidiomycota</taxon>
        <taxon>Agaricomycotina</taxon>
        <taxon>Tremellomycetes</taxon>
        <taxon>Trichosporonales</taxon>
        <taxon>Trichosporonaceae</taxon>
        <taxon>Apiotrichum</taxon>
    </lineage>
</organism>
<dbReference type="Proteomes" id="UP000279236">
    <property type="component" value="Unassembled WGS sequence"/>
</dbReference>
<evidence type="ECO:0000313" key="6">
    <source>
        <dbReference type="EMBL" id="RSH84358.1"/>
    </source>
</evidence>
<evidence type="ECO:0000256" key="3">
    <source>
        <dbReference type="SAM" id="MobiDB-lite"/>
    </source>
</evidence>
<name>A0A427XZQ2_9TREE</name>
<keyword evidence="2" id="KW-0106">Calcium</keyword>
<evidence type="ECO:0000256" key="1">
    <source>
        <dbReference type="ARBA" id="ARBA00022729"/>
    </source>
</evidence>
<feature type="signal peptide" evidence="4">
    <location>
        <begin position="1"/>
        <end position="19"/>
    </location>
</feature>
<evidence type="ECO:0000259" key="5">
    <source>
        <dbReference type="PROSITE" id="PS50222"/>
    </source>
</evidence>
<keyword evidence="1 4" id="KW-0732">Signal</keyword>
<dbReference type="GO" id="GO:0070062">
    <property type="term" value="C:extracellular exosome"/>
    <property type="evidence" value="ECO:0007669"/>
    <property type="project" value="TreeGrafter"/>
</dbReference>
<reference evidence="6 7" key="1">
    <citation type="submission" date="2018-11" db="EMBL/GenBank/DDBJ databases">
        <title>Genome sequence of Apiotrichum porosum DSM 27194.</title>
        <authorList>
            <person name="Aliyu H."/>
            <person name="Gorte O."/>
            <person name="Ochsenreither K."/>
        </authorList>
    </citation>
    <scope>NUCLEOTIDE SEQUENCE [LARGE SCALE GENOMIC DNA]</scope>
    <source>
        <strain evidence="6 7">DSM 27194</strain>
    </source>
</reference>
<dbReference type="InterPro" id="IPR011992">
    <property type="entry name" value="EF-hand-dom_pair"/>
</dbReference>
<evidence type="ECO:0000256" key="2">
    <source>
        <dbReference type="ARBA" id="ARBA00022837"/>
    </source>
</evidence>
<dbReference type="GO" id="GO:0005509">
    <property type="term" value="F:calcium ion binding"/>
    <property type="evidence" value="ECO:0007669"/>
    <property type="project" value="InterPro"/>
</dbReference>
<dbReference type="CDD" id="cd00051">
    <property type="entry name" value="EFh"/>
    <property type="match status" value="1"/>
</dbReference>
<feature type="region of interest" description="Disordered" evidence="3">
    <location>
        <begin position="196"/>
        <end position="226"/>
    </location>
</feature>
<dbReference type="PROSITE" id="PS50222">
    <property type="entry name" value="EF_HAND_2"/>
    <property type="match status" value="1"/>
</dbReference>
<comment type="caution">
    <text evidence="6">The sequence shown here is derived from an EMBL/GenBank/DDBJ whole genome shotgun (WGS) entry which is preliminary data.</text>
</comment>
<feature type="compositionally biased region" description="Basic and acidic residues" evidence="3">
    <location>
        <begin position="288"/>
        <end position="308"/>
    </location>
</feature>
<protein>
    <recommendedName>
        <fullName evidence="5">EF-hand domain-containing protein</fullName>
    </recommendedName>
</protein>
<feature type="region of interest" description="Disordered" evidence="3">
    <location>
        <begin position="288"/>
        <end position="333"/>
    </location>
</feature>
<dbReference type="PROSITE" id="PS00018">
    <property type="entry name" value="EF_HAND_1"/>
    <property type="match status" value="1"/>
</dbReference>
<evidence type="ECO:0000256" key="4">
    <source>
        <dbReference type="SAM" id="SignalP"/>
    </source>
</evidence>
<dbReference type="PANTHER" id="PTHR19237">
    <property type="entry name" value="NUCLEOBINDIN"/>
    <property type="match status" value="1"/>
</dbReference>
<dbReference type="RefSeq" id="XP_028477806.1">
    <property type="nucleotide sequence ID" value="XM_028621354.1"/>
</dbReference>
<evidence type="ECO:0000313" key="7">
    <source>
        <dbReference type="Proteomes" id="UP000279236"/>
    </source>
</evidence>
<accession>A0A427XZQ2</accession>
<dbReference type="GeneID" id="39590421"/>
<proteinExistence type="predicted"/>
<sequence>MTRHAATLLLAAALALAHGGHEHGEEDTSIPYLQRHMINEHHIDTFDLPSFFHLHDLDMDGFWDKDEIAAVYGLRHHSVIKGKNERPMPEAIENLVVFDVLRKLDTDKDGKISLEEFLAGGVEGLPAFDNIGNMGHHYDEESEYFLHHEEMYHSTPETQTDESYNHPEDIEHFKHHEHIENEEDARQRIFEGLPPNANLEKDYEAPEDPLEHHEHAAGDGPEAIANLTGGTTDEAEVVDITADEVVVDIAAADEEVLEITEDGSAVVPERVGRGGRTNPSRIQEEISAEMKQRHRHTKEERARADMPYKYKYGPASEWHSPSRMRKGLRAEEF</sequence>
<dbReference type="STRING" id="105984.A0A427XZQ2"/>
<dbReference type="PANTHER" id="PTHR19237:SF20">
    <property type="entry name" value="NUCLEOBINDIN 1"/>
    <property type="match status" value="1"/>
</dbReference>
<dbReference type="InterPro" id="IPR002048">
    <property type="entry name" value="EF_hand_dom"/>
</dbReference>
<dbReference type="EMBL" id="RSCE01000003">
    <property type="protein sequence ID" value="RSH84358.1"/>
    <property type="molecule type" value="Genomic_DNA"/>
</dbReference>
<dbReference type="SUPFAM" id="SSF47473">
    <property type="entry name" value="EF-hand"/>
    <property type="match status" value="1"/>
</dbReference>